<evidence type="ECO:0000256" key="1">
    <source>
        <dbReference type="SAM" id="Phobius"/>
    </source>
</evidence>
<accession>A0A1W6ZCD8</accession>
<dbReference type="AlphaFoldDB" id="A0A1W6ZCD8"/>
<dbReference type="Proteomes" id="UP000194161">
    <property type="component" value="Chromosome"/>
</dbReference>
<proteinExistence type="predicted"/>
<evidence type="ECO:0000313" key="2">
    <source>
        <dbReference type="EMBL" id="ARP94912.1"/>
    </source>
</evidence>
<name>A0A1W6ZCD8_9BORD</name>
<gene>
    <name evidence="2" type="ORF">CAL15_11295</name>
</gene>
<feature type="transmembrane region" description="Helical" evidence="1">
    <location>
        <begin position="6"/>
        <end position="25"/>
    </location>
</feature>
<organism evidence="2 3">
    <name type="scientific">Bordetella genomosp. 13</name>
    <dbReference type="NCBI Taxonomy" id="463040"/>
    <lineage>
        <taxon>Bacteria</taxon>
        <taxon>Pseudomonadati</taxon>
        <taxon>Pseudomonadota</taxon>
        <taxon>Betaproteobacteria</taxon>
        <taxon>Burkholderiales</taxon>
        <taxon>Alcaligenaceae</taxon>
        <taxon>Bordetella</taxon>
    </lineage>
</organism>
<protein>
    <submittedName>
        <fullName evidence="2">Uncharacterized protein</fullName>
    </submittedName>
</protein>
<keyword evidence="3" id="KW-1185">Reference proteome</keyword>
<feature type="transmembrane region" description="Helical" evidence="1">
    <location>
        <begin position="66"/>
        <end position="87"/>
    </location>
</feature>
<reference evidence="2 3" key="1">
    <citation type="submission" date="2017-05" db="EMBL/GenBank/DDBJ databases">
        <title>Complete and WGS of Bordetella genogroups.</title>
        <authorList>
            <person name="Spilker T."/>
            <person name="LiPuma J."/>
        </authorList>
    </citation>
    <scope>NUCLEOTIDE SEQUENCE [LARGE SCALE GENOMIC DNA]</scope>
    <source>
        <strain evidence="2 3">AU7206</strain>
    </source>
</reference>
<dbReference type="EMBL" id="CP021111">
    <property type="protein sequence ID" value="ARP94912.1"/>
    <property type="molecule type" value="Genomic_DNA"/>
</dbReference>
<keyword evidence="1" id="KW-0472">Membrane</keyword>
<dbReference type="RefSeq" id="WP_086078678.1">
    <property type="nucleotide sequence ID" value="NZ_CP021111.1"/>
</dbReference>
<dbReference type="KEGG" id="bgm:CAL15_11295"/>
<keyword evidence="1" id="KW-1133">Transmembrane helix</keyword>
<keyword evidence="1" id="KW-0812">Transmembrane</keyword>
<evidence type="ECO:0000313" key="3">
    <source>
        <dbReference type="Proteomes" id="UP000194161"/>
    </source>
</evidence>
<sequence length="89" mass="9846">MELIGQAGVGLIMLGLCLLVDRLGLPSLPEMRMRIRWLERHAASDKDGGRRAELSALKGGVLKARWWPCCLAIGLGLFLYALIRIVMQS</sequence>